<sequence length="159" mass="16109">MARRTAAPASSGAVRRSSPAPAPARSVAPASTPLPPRTVAAPTPSAPVHAPTHTAPPMAAAPVASQGPSMMQQMAATAGGVAIGSVVGSAVGNMFSSSSSTPAPAAAPAPVNNQQSYQGNNVCDFEYQRLVDCSRNTSDIASCNAFQDLFKECKLRNNF</sequence>
<evidence type="ECO:0000313" key="1">
    <source>
        <dbReference type="Proteomes" id="UP000095286"/>
    </source>
</evidence>
<dbReference type="WBParaSite" id="RSKR_0000738000.1">
    <property type="protein sequence ID" value="RSKR_0000738000.1"/>
    <property type="gene ID" value="RSKR_0000738000"/>
</dbReference>
<protein>
    <submittedName>
        <fullName evidence="2">CHCH domain-containing protein</fullName>
    </submittedName>
</protein>
<proteinExistence type="predicted"/>
<organism evidence="1 2">
    <name type="scientific">Rhabditophanes sp. KR3021</name>
    <dbReference type="NCBI Taxonomy" id="114890"/>
    <lineage>
        <taxon>Eukaryota</taxon>
        <taxon>Metazoa</taxon>
        <taxon>Ecdysozoa</taxon>
        <taxon>Nematoda</taxon>
        <taxon>Chromadorea</taxon>
        <taxon>Rhabditida</taxon>
        <taxon>Tylenchina</taxon>
        <taxon>Panagrolaimomorpha</taxon>
        <taxon>Strongyloidoidea</taxon>
        <taxon>Alloionematidae</taxon>
        <taxon>Rhabditophanes</taxon>
    </lineage>
</organism>
<dbReference type="Proteomes" id="UP000095286">
    <property type="component" value="Unplaced"/>
</dbReference>
<reference evidence="2" key="1">
    <citation type="submission" date="2016-11" db="UniProtKB">
        <authorList>
            <consortium name="WormBaseParasite"/>
        </authorList>
    </citation>
    <scope>IDENTIFICATION</scope>
    <source>
        <strain evidence="2">KR3021</strain>
    </source>
</reference>
<name>A0AC35U5I8_9BILA</name>
<accession>A0AC35U5I8</accession>
<evidence type="ECO:0000313" key="2">
    <source>
        <dbReference type="WBParaSite" id="RSKR_0000738000.1"/>
    </source>
</evidence>